<proteinExistence type="predicted"/>
<dbReference type="EMBL" id="FOND01000005">
    <property type="protein sequence ID" value="SFE72609.1"/>
    <property type="molecule type" value="Genomic_DNA"/>
</dbReference>
<dbReference type="RefSeq" id="WP_092196371.1">
    <property type="nucleotide sequence ID" value="NZ_FOND01000005.1"/>
</dbReference>
<dbReference type="PROSITE" id="PS51257">
    <property type="entry name" value="PROKAR_LIPOPROTEIN"/>
    <property type="match status" value="1"/>
</dbReference>
<accession>A0A1I2CWF7</accession>
<evidence type="ECO:0000313" key="3">
    <source>
        <dbReference type="Proteomes" id="UP000198589"/>
    </source>
</evidence>
<dbReference type="InterPro" id="IPR055797">
    <property type="entry name" value="DUF7373"/>
</dbReference>
<dbReference type="AlphaFoldDB" id="A0A1I2CWF7"/>
<evidence type="ECO:0000259" key="1">
    <source>
        <dbReference type="Pfam" id="PF24088"/>
    </source>
</evidence>
<dbReference type="Proteomes" id="UP000198589">
    <property type="component" value="Unassembled WGS sequence"/>
</dbReference>
<name>A0A1I2CWF7_9ACTN</name>
<reference evidence="3" key="1">
    <citation type="submission" date="2016-10" db="EMBL/GenBank/DDBJ databases">
        <authorList>
            <person name="Varghese N."/>
            <person name="Submissions S."/>
        </authorList>
    </citation>
    <scope>NUCLEOTIDE SEQUENCE [LARGE SCALE GENOMIC DNA]</scope>
    <source>
        <strain evidence="3">DSM 46838</strain>
    </source>
</reference>
<protein>
    <recommendedName>
        <fullName evidence="1">DUF7373 domain-containing protein</fullName>
    </recommendedName>
</protein>
<dbReference type="OrthoDB" id="5195009at2"/>
<organism evidence="2 3">
    <name type="scientific">Blastococcus tunisiensis</name>
    <dbReference type="NCBI Taxonomy" id="1798228"/>
    <lineage>
        <taxon>Bacteria</taxon>
        <taxon>Bacillati</taxon>
        <taxon>Actinomycetota</taxon>
        <taxon>Actinomycetes</taxon>
        <taxon>Geodermatophilales</taxon>
        <taxon>Geodermatophilaceae</taxon>
        <taxon>Blastococcus</taxon>
    </lineage>
</organism>
<sequence>MIRGRPRPSRGAVLLAVLPCLLVLTGCTRAVDGVPTAAPRGPLPASAEQLEARLVTMVPSGLPRLADDALEPPAGAKRAADVAGYADDPAREREVLEDYGYRFGWERFWGTGPARMTGVFVDQFETRAGAAAYAEDLARNDAAHYAGVLQDDPIDLPGGCRLLSVDQPGPDLPGPAVFAWCGQGVFSVGVTAVADSVDAAEEEVRAVLAAQLDRLPPR</sequence>
<feature type="domain" description="DUF7373" evidence="1">
    <location>
        <begin position="67"/>
        <end position="215"/>
    </location>
</feature>
<keyword evidence="3" id="KW-1185">Reference proteome</keyword>
<evidence type="ECO:0000313" key="2">
    <source>
        <dbReference type="EMBL" id="SFE72609.1"/>
    </source>
</evidence>
<dbReference type="STRING" id="1798228.SAMN05216574_105204"/>
<dbReference type="Pfam" id="PF24088">
    <property type="entry name" value="DUF7373"/>
    <property type="match status" value="1"/>
</dbReference>
<gene>
    <name evidence="2" type="ORF">SAMN05216574_105204</name>
</gene>